<gene>
    <name evidence="8" type="ORF">LADA_0B03312G</name>
</gene>
<evidence type="ECO:0000259" key="6">
    <source>
        <dbReference type="Pfam" id="PF08159"/>
    </source>
</evidence>
<evidence type="ECO:0000256" key="3">
    <source>
        <dbReference type="ARBA" id="ARBA00023054"/>
    </source>
</evidence>
<dbReference type="EMBL" id="LT598456">
    <property type="protein sequence ID" value="SCU79814.1"/>
    <property type="molecule type" value="Genomic_DNA"/>
</dbReference>
<protein>
    <submittedName>
        <fullName evidence="8">LADA_0B03312g1_1</fullName>
    </submittedName>
</protein>
<evidence type="ECO:0000256" key="4">
    <source>
        <dbReference type="ARBA" id="ARBA00023242"/>
    </source>
</evidence>
<dbReference type="PANTHER" id="PTHR12202:SF0">
    <property type="entry name" value="ESF1 HOMOLOG"/>
    <property type="match status" value="1"/>
</dbReference>
<evidence type="ECO:0000313" key="8">
    <source>
        <dbReference type="EMBL" id="SCU79814.1"/>
    </source>
</evidence>
<comment type="subcellular location">
    <subcellularLocation>
        <location evidence="1">Nucleus</location>
        <location evidence="1">Nucleolus</location>
    </subcellularLocation>
</comment>
<feature type="compositionally biased region" description="Basic and acidic residues" evidence="5">
    <location>
        <begin position="465"/>
        <end position="486"/>
    </location>
</feature>
<dbReference type="InterPro" id="IPR056750">
    <property type="entry name" value="RRM_ESF1"/>
</dbReference>
<feature type="compositionally biased region" description="Basic and acidic residues" evidence="5">
    <location>
        <begin position="530"/>
        <end position="572"/>
    </location>
</feature>
<name>A0A1G4ISD9_9SACH</name>
<dbReference type="InterPro" id="IPR039754">
    <property type="entry name" value="Esf1"/>
</dbReference>
<dbReference type="GO" id="GO:0003723">
    <property type="term" value="F:RNA binding"/>
    <property type="evidence" value="ECO:0007669"/>
    <property type="project" value="EnsemblFungi"/>
</dbReference>
<feature type="compositionally biased region" description="Acidic residues" evidence="5">
    <location>
        <begin position="135"/>
        <end position="151"/>
    </location>
</feature>
<dbReference type="Pfam" id="PF25121">
    <property type="entry name" value="RRM_ESF1"/>
    <property type="match status" value="1"/>
</dbReference>
<feature type="compositionally biased region" description="Basic and acidic residues" evidence="5">
    <location>
        <begin position="57"/>
        <end position="92"/>
    </location>
</feature>
<dbReference type="OrthoDB" id="431825at2759"/>
<dbReference type="STRING" id="1266660.A0A1G4ISD9"/>
<dbReference type="Pfam" id="PF08159">
    <property type="entry name" value="NUC153"/>
    <property type="match status" value="1"/>
</dbReference>
<feature type="domain" description="ESF1 RRM" evidence="7">
    <location>
        <begin position="164"/>
        <end position="320"/>
    </location>
</feature>
<dbReference type="InterPro" id="IPR012580">
    <property type="entry name" value="NUC153"/>
</dbReference>
<feature type="compositionally biased region" description="Low complexity" evidence="5">
    <location>
        <begin position="1"/>
        <end position="16"/>
    </location>
</feature>
<keyword evidence="3" id="KW-0175">Coiled coil</keyword>
<evidence type="ECO:0000256" key="1">
    <source>
        <dbReference type="ARBA" id="ARBA00004604"/>
    </source>
</evidence>
<feature type="domain" description="NUC153" evidence="6">
    <location>
        <begin position="559"/>
        <end position="587"/>
    </location>
</feature>
<feature type="region of interest" description="Disordered" evidence="5">
    <location>
        <begin position="1"/>
        <end position="29"/>
    </location>
</feature>
<feature type="compositionally biased region" description="Basic residues" evidence="5">
    <location>
        <begin position="596"/>
        <end position="605"/>
    </location>
</feature>
<dbReference type="PANTHER" id="PTHR12202">
    <property type="entry name" value="ESF1 HOMOLOG"/>
    <property type="match status" value="1"/>
</dbReference>
<feature type="compositionally biased region" description="Basic and acidic residues" evidence="5">
    <location>
        <begin position="444"/>
        <end position="454"/>
    </location>
</feature>
<feature type="region of interest" description="Disordered" evidence="5">
    <location>
        <begin position="57"/>
        <end position="163"/>
    </location>
</feature>
<comment type="similarity">
    <text evidence="2">Belongs to the ESF1 family.</text>
</comment>
<proteinExistence type="inferred from homology"/>
<keyword evidence="9" id="KW-1185">Reference proteome</keyword>
<sequence length="639" mass="73153">MAKNSNSSGTSGPSDSRFAGLQNDPKYRETRAKKFKIKLDDRFSKKDLEFKRKAKVDKYGRRLKDGDNKDKKDFEKYYEKEEETKPSEQENKSEEDDEEPEIKTKVKSLSLDRARGEVASDYLSSSDESSSSSESDVDSSDMESDESEVEIEDSKPESGESSKTLAVVNLDWDHVKSDDLLITFSSFVPKGGKILKVAVYPSEFGKERLQREQVEGPPKEIFQSKRKSKRGNGNDSDSDLDVRDLYEEGDAEEYDAKSLRRYQLERLRYFYAVVYCNNIETAEAIYKNCDGSEFESTANTFDLRYVPDGMDFDDDPRDECSDLPKNYRPAQFSTDALQHSKVKLTWDDTPADRVAMAKRAFSQKEIDEMDFKAYLASDSEESEPELNQDLKSKLKLLANQSSQVGDRSLFDKEPEEGESDVDMQITFAPALGESNEGDADEKTEESTLDKVKRKEKERRKMRKERVKELKKQAEDEKKQKLKELKSRKPTSASEETKKSAAELELLMMDDEEEGSSKLNKKAHFNMNEIARSEKERGKKTKYQDRSKITEDEFKPDLNDPRFSEVFEDRDFAIDPSQPEFTGTTAMKKILQERNKRSNKSKAKKRKADDAGLKQANGSSDIKGLVSKIKRSSKKHRSTA</sequence>
<accession>A0A1G4ISD9</accession>
<evidence type="ECO:0000256" key="5">
    <source>
        <dbReference type="SAM" id="MobiDB-lite"/>
    </source>
</evidence>
<dbReference type="Proteomes" id="UP000190274">
    <property type="component" value="Chromosome B"/>
</dbReference>
<keyword evidence="4" id="KW-0539">Nucleus</keyword>
<organism evidence="8 9">
    <name type="scientific">Lachancea dasiensis</name>
    <dbReference type="NCBI Taxonomy" id="1072105"/>
    <lineage>
        <taxon>Eukaryota</taxon>
        <taxon>Fungi</taxon>
        <taxon>Dikarya</taxon>
        <taxon>Ascomycota</taxon>
        <taxon>Saccharomycotina</taxon>
        <taxon>Saccharomycetes</taxon>
        <taxon>Saccharomycetales</taxon>
        <taxon>Saccharomycetaceae</taxon>
        <taxon>Lachancea</taxon>
    </lineage>
</organism>
<dbReference type="GO" id="GO:0032040">
    <property type="term" value="C:small-subunit processome"/>
    <property type="evidence" value="ECO:0007669"/>
    <property type="project" value="EnsemblFungi"/>
</dbReference>
<evidence type="ECO:0000313" key="9">
    <source>
        <dbReference type="Proteomes" id="UP000190274"/>
    </source>
</evidence>
<reference evidence="9" key="1">
    <citation type="submission" date="2016-03" db="EMBL/GenBank/DDBJ databases">
        <authorList>
            <person name="Devillers H."/>
        </authorList>
    </citation>
    <scope>NUCLEOTIDE SEQUENCE [LARGE SCALE GENOMIC DNA]</scope>
</reference>
<feature type="compositionally biased region" description="Basic residues" evidence="5">
    <location>
        <begin position="627"/>
        <end position="639"/>
    </location>
</feature>
<feature type="compositionally biased region" description="Basic and acidic residues" evidence="5">
    <location>
        <begin position="209"/>
        <end position="218"/>
    </location>
</feature>
<feature type="compositionally biased region" description="Basic residues" evidence="5">
    <location>
        <begin position="455"/>
        <end position="464"/>
    </location>
</feature>
<feature type="compositionally biased region" description="Low complexity" evidence="5">
    <location>
        <begin position="120"/>
        <end position="134"/>
    </location>
</feature>
<evidence type="ECO:0000256" key="2">
    <source>
        <dbReference type="ARBA" id="ARBA00009087"/>
    </source>
</evidence>
<feature type="region of interest" description="Disordered" evidence="5">
    <location>
        <begin position="209"/>
        <end position="243"/>
    </location>
</feature>
<dbReference type="AlphaFoldDB" id="A0A1G4ISD9"/>
<evidence type="ECO:0000259" key="7">
    <source>
        <dbReference type="Pfam" id="PF25121"/>
    </source>
</evidence>
<feature type="region of interest" description="Disordered" evidence="5">
    <location>
        <begin position="401"/>
        <end position="639"/>
    </location>
</feature>
<dbReference type="GO" id="GO:0006364">
    <property type="term" value="P:rRNA processing"/>
    <property type="evidence" value="ECO:0007669"/>
    <property type="project" value="EnsemblFungi"/>
</dbReference>